<gene>
    <name evidence="1" type="ORF">QFC24_006198</name>
</gene>
<name>A0ACC2X4P0_9TREE</name>
<reference evidence="1" key="1">
    <citation type="submission" date="2023-04" db="EMBL/GenBank/DDBJ databases">
        <title>Draft Genome sequencing of Naganishia species isolated from polar environments using Oxford Nanopore Technology.</title>
        <authorList>
            <person name="Leo P."/>
            <person name="Venkateswaran K."/>
        </authorList>
    </citation>
    <scope>NUCLEOTIDE SEQUENCE</scope>
    <source>
        <strain evidence="1">DBVPG 5303</strain>
    </source>
</reference>
<dbReference type="Proteomes" id="UP001234202">
    <property type="component" value="Unassembled WGS sequence"/>
</dbReference>
<evidence type="ECO:0000313" key="2">
    <source>
        <dbReference type="Proteomes" id="UP001234202"/>
    </source>
</evidence>
<dbReference type="EMBL" id="JASBWV010000029">
    <property type="protein sequence ID" value="KAJ9118369.1"/>
    <property type="molecule type" value="Genomic_DNA"/>
</dbReference>
<comment type="caution">
    <text evidence="1">The sequence shown here is derived from an EMBL/GenBank/DDBJ whole genome shotgun (WGS) entry which is preliminary data.</text>
</comment>
<protein>
    <submittedName>
        <fullName evidence="1">Uncharacterized protein</fullName>
    </submittedName>
</protein>
<proteinExistence type="predicted"/>
<organism evidence="1 2">
    <name type="scientific">Naganishia onofrii</name>
    <dbReference type="NCBI Taxonomy" id="1851511"/>
    <lineage>
        <taxon>Eukaryota</taxon>
        <taxon>Fungi</taxon>
        <taxon>Dikarya</taxon>
        <taxon>Basidiomycota</taxon>
        <taxon>Agaricomycotina</taxon>
        <taxon>Tremellomycetes</taxon>
        <taxon>Filobasidiales</taxon>
        <taxon>Filobasidiaceae</taxon>
        <taxon>Naganishia</taxon>
    </lineage>
</organism>
<accession>A0ACC2X4P0</accession>
<keyword evidence="2" id="KW-1185">Reference proteome</keyword>
<evidence type="ECO:0000313" key="1">
    <source>
        <dbReference type="EMBL" id="KAJ9118369.1"/>
    </source>
</evidence>
<sequence>MISPAEINQAAGRTLKHAVVSLPASDNVSPAEPVSENGQNGGQQEHLATTTANGELSFVGLASGKGDHGVVEAESETAGRPRLSVRVTSKEPTNPVMAKQLMKADIACDTDYDSLRLGEMMKNAHRDDNPNGIISLGVAENSLMAKEVKQFYAEAFGKYFREDDLTYGDSLFASQRLTKSLVEFYNHYFHPHYNLDISHIATGNGVYSTLNHLLHVLINPGEVILTSAPYYLGFDAMCTKRSGGVLVGVPMDVDADGWESEGDVEARMERGWKESEARGLKVLHGMSKDFCSNGLRFGTLISQHNPECIRAVISVALFMKVSSPADTLFYGLLSSPSPELSETSDTETTMTAIKSATDAIKASQPSQIEDSFAAWFIAENRRRLTDSATYMTQWFTDRGFKVYPANAGHFLWVDFAGRVGWDTWAKELDGFHGLFERRVYIAPGSVFHSAKPGKMRVSFTVERSLMNKGLARLDEFLNVKM</sequence>